<protein>
    <recommendedName>
        <fullName evidence="3">mannose-1-phosphate guanylyltransferase</fullName>
        <ecNumber evidence="3">2.7.7.13</ecNumber>
    </recommendedName>
</protein>
<dbReference type="InterPro" id="IPR029044">
    <property type="entry name" value="Nucleotide-diphossugar_trans"/>
</dbReference>
<sequence length="478" mass="54033">MILPIILAGGCGSRLWPLSRKLYPKQFLKLYGSQTMLQATITRLNELSHQLPMVLCNEEHRFLAAEQLREINLSESTIILEPEGRGTAPSITLAALLSLQSEDNPTLLVLPADHIIMDEKQFQQALEKGLPYAENGRLVTFGIPPDKPEIGYGYIHAPKEKNNDEIIKIVGFTEKPDLKTAQTFLETGNYYWNSGIFMFTARDYLHELKKYREDIYINCVKAVNGAVKNRDFLYVDKESFLNCPSESVDYAVMEKTTNAVVVPMEVDWSDIGNWSSLWSISEKDLQGNVHVGEVVNVDTTDTYVHSEDKLVVAVGLKDIVVVNTKDALLIADKISVHKVKQIVEKLTEDKRSEAIVHREVYRPWGKFDSLERGKRYQVKHITIKPGEKISTQLHHHRAEHWVLISGSAKVTKGNKTFLLTENESTYIPVGTIHSLENPGILPLELIEIQSGSYLGEDDIVRIDDLYGRCNSQKNSDTE</sequence>
<dbReference type="Proteomes" id="UP001222087">
    <property type="component" value="Chromosome"/>
</dbReference>
<dbReference type="InterPro" id="IPR001538">
    <property type="entry name" value="Man6P_isomerase-2_C"/>
</dbReference>
<evidence type="ECO:0000256" key="5">
    <source>
        <dbReference type="ARBA" id="ARBA00022695"/>
    </source>
</evidence>
<accession>A0ABY8ASJ4</accession>
<gene>
    <name evidence="13" type="ORF">PXX05_09395</name>
</gene>
<dbReference type="RefSeq" id="WP_275087967.1">
    <property type="nucleotide sequence ID" value="NZ_CP119078.1"/>
</dbReference>
<dbReference type="InterPro" id="IPR049577">
    <property type="entry name" value="GMPP_N"/>
</dbReference>
<reference evidence="13 14" key="1">
    <citation type="submission" date="2023-02" db="EMBL/GenBank/DDBJ databases">
        <title>Genome Sequence of L. cardiaca H63T.</title>
        <authorList>
            <person name="Lopez A.E."/>
            <person name="Cianciotto N.P."/>
        </authorList>
    </citation>
    <scope>NUCLEOTIDE SEQUENCE [LARGE SCALE GENOMIC DNA]</scope>
    <source>
        <strain evidence="13 14">H63</strain>
    </source>
</reference>
<feature type="domain" description="MannoseP isomerase/GMP-like beta-helix" evidence="12">
    <location>
        <begin position="292"/>
        <end position="346"/>
    </location>
</feature>
<dbReference type="InterPro" id="IPR014710">
    <property type="entry name" value="RmlC-like_jellyroll"/>
</dbReference>
<feature type="domain" description="Nucleotidyl transferase" evidence="10">
    <location>
        <begin position="4"/>
        <end position="286"/>
    </location>
</feature>
<dbReference type="NCBIfam" id="TIGR01479">
    <property type="entry name" value="GMP_PMI"/>
    <property type="match status" value="1"/>
</dbReference>
<dbReference type="InterPro" id="IPR006375">
    <property type="entry name" value="Man1P_GuaTrfase/Man6P_Isoase"/>
</dbReference>
<name>A0ABY8ASJ4_9GAMM</name>
<evidence type="ECO:0000259" key="11">
    <source>
        <dbReference type="Pfam" id="PF01050"/>
    </source>
</evidence>
<feature type="domain" description="Mannose-6-phosphate isomerase type II C-terminal" evidence="11">
    <location>
        <begin position="350"/>
        <end position="464"/>
    </location>
</feature>
<dbReference type="InterPro" id="IPR054566">
    <property type="entry name" value="ManC/GMP-like_b-helix"/>
</dbReference>
<keyword evidence="4 13" id="KW-0808">Transferase</keyword>
<dbReference type="GO" id="GO:0004475">
    <property type="term" value="F:mannose-1-phosphate guanylyltransferase (GTP) activity"/>
    <property type="evidence" value="ECO:0007669"/>
    <property type="project" value="UniProtKB-EC"/>
</dbReference>
<dbReference type="PANTHER" id="PTHR46390">
    <property type="entry name" value="MANNOSE-1-PHOSPHATE GUANYLYLTRANSFERASE"/>
    <property type="match status" value="1"/>
</dbReference>
<dbReference type="InterPro" id="IPR005835">
    <property type="entry name" value="NTP_transferase_dom"/>
</dbReference>
<evidence type="ECO:0000256" key="7">
    <source>
        <dbReference type="ARBA" id="ARBA00023134"/>
    </source>
</evidence>
<dbReference type="SUPFAM" id="SSF51182">
    <property type="entry name" value="RmlC-like cupins"/>
    <property type="match status" value="1"/>
</dbReference>
<keyword evidence="14" id="KW-1185">Reference proteome</keyword>
<evidence type="ECO:0000256" key="8">
    <source>
        <dbReference type="ARBA" id="ARBA00047343"/>
    </source>
</evidence>
<dbReference type="SUPFAM" id="SSF53448">
    <property type="entry name" value="Nucleotide-diphospho-sugar transferases"/>
    <property type="match status" value="1"/>
</dbReference>
<keyword evidence="5 13" id="KW-0548">Nucleotidyltransferase</keyword>
<proteinExistence type="inferred from homology"/>
<evidence type="ECO:0000256" key="9">
    <source>
        <dbReference type="RuleBase" id="RU004190"/>
    </source>
</evidence>
<evidence type="ECO:0000256" key="6">
    <source>
        <dbReference type="ARBA" id="ARBA00022741"/>
    </source>
</evidence>
<evidence type="ECO:0000256" key="1">
    <source>
        <dbReference type="ARBA" id="ARBA00004823"/>
    </source>
</evidence>
<dbReference type="CDD" id="cd02213">
    <property type="entry name" value="cupin_PMI_typeII_C"/>
    <property type="match status" value="1"/>
</dbReference>
<dbReference type="Pfam" id="PF00483">
    <property type="entry name" value="NTP_transferase"/>
    <property type="match status" value="1"/>
</dbReference>
<comment type="catalytic activity">
    <reaction evidence="8">
        <text>alpha-D-mannose 1-phosphate + GTP + H(+) = GDP-alpha-D-mannose + diphosphate</text>
        <dbReference type="Rhea" id="RHEA:15229"/>
        <dbReference type="ChEBI" id="CHEBI:15378"/>
        <dbReference type="ChEBI" id="CHEBI:33019"/>
        <dbReference type="ChEBI" id="CHEBI:37565"/>
        <dbReference type="ChEBI" id="CHEBI:57527"/>
        <dbReference type="ChEBI" id="CHEBI:58409"/>
        <dbReference type="EC" id="2.7.7.13"/>
    </reaction>
</comment>
<evidence type="ECO:0000313" key="13">
    <source>
        <dbReference type="EMBL" id="WED42142.1"/>
    </source>
</evidence>
<dbReference type="InterPro" id="IPR051161">
    <property type="entry name" value="Mannose-6P_isomerase_type2"/>
</dbReference>
<dbReference type="Pfam" id="PF22640">
    <property type="entry name" value="ManC_GMP_beta-helix"/>
    <property type="match status" value="1"/>
</dbReference>
<evidence type="ECO:0000256" key="4">
    <source>
        <dbReference type="ARBA" id="ARBA00022679"/>
    </source>
</evidence>
<dbReference type="CDD" id="cd02509">
    <property type="entry name" value="GDP-M1P_Guanylyltransferase"/>
    <property type="match status" value="1"/>
</dbReference>
<evidence type="ECO:0000259" key="10">
    <source>
        <dbReference type="Pfam" id="PF00483"/>
    </source>
</evidence>
<dbReference type="EC" id="2.7.7.13" evidence="3"/>
<comment type="pathway">
    <text evidence="1">Nucleotide-sugar biosynthesis; GDP-alpha-D-mannose biosynthesis; GDP-alpha-D-mannose from alpha-D-mannose 1-phosphate (GTP route): step 1/1.</text>
</comment>
<dbReference type="Pfam" id="PF01050">
    <property type="entry name" value="MannoseP_isomer"/>
    <property type="match status" value="1"/>
</dbReference>
<keyword evidence="7" id="KW-0342">GTP-binding</keyword>
<dbReference type="EMBL" id="CP119078">
    <property type="protein sequence ID" value="WED42142.1"/>
    <property type="molecule type" value="Genomic_DNA"/>
</dbReference>
<evidence type="ECO:0000256" key="2">
    <source>
        <dbReference type="ARBA" id="ARBA00006115"/>
    </source>
</evidence>
<comment type="similarity">
    <text evidence="2 9">Belongs to the mannose-6-phosphate isomerase type 2 family.</text>
</comment>
<evidence type="ECO:0000313" key="14">
    <source>
        <dbReference type="Proteomes" id="UP001222087"/>
    </source>
</evidence>
<organism evidence="13 14">
    <name type="scientific">Legionella cardiaca</name>
    <dbReference type="NCBI Taxonomy" id="1071983"/>
    <lineage>
        <taxon>Bacteria</taxon>
        <taxon>Pseudomonadati</taxon>
        <taxon>Pseudomonadota</taxon>
        <taxon>Gammaproteobacteria</taxon>
        <taxon>Legionellales</taxon>
        <taxon>Legionellaceae</taxon>
        <taxon>Legionella</taxon>
    </lineage>
</organism>
<keyword evidence="6" id="KW-0547">Nucleotide-binding</keyword>
<evidence type="ECO:0000256" key="3">
    <source>
        <dbReference type="ARBA" id="ARBA00012387"/>
    </source>
</evidence>
<keyword evidence="13" id="KW-0413">Isomerase</keyword>
<dbReference type="PANTHER" id="PTHR46390:SF1">
    <property type="entry name" value="MANNOSE-1-PHOSPHATE GUANYLYLTRANSFERASE"/>
    <property type="match status" value="1"/>
</dbReference>
<dbReference type="Gene3D" id="3.90.550.10">
    <property type="entry name" value="Spore Coat Polysaccharide Biosynthesis Protein SpsA, Chain A"/>
    <property type="match status" value="1"/>
</dbReference>
<dbReference type="InterPro" id="IPR011051">
    <property type="entry name" value="RmlC_Cupin_sf"/>
</dbReference>
<dbReference type="GO" id="GO:0004476">
    <property type="term" value="F:mannose-6-phosphate isomerase activity"/>
    <property type="evidence" value="ECO:0007669"/>
    <property type="project" value="UniProtKB-EC"/>
</dbReference>
<dbReference type="Gene3D" id="2.60.120.10">
    <property type="entry name" value="Jelly Rolls"/>
    <property type="match status" value="1"/>
</dbReference>
<evidence type="ECO:0000259" key="12">
    <source>
        <dbReference type="Pfam" id="PF22640"/>
    </source>
</evidence>